<feature type="transmembrane region" description="Helical" evidence="1">
    <location>
        <begin position="99"/>
        <end position="119"/>
    </location>
</feature>
<comment type="caution">
    <text evidence="2">The sequence shown here is derived from an EMBL/GenBank/DDBJ whole genome shotgun (WGS) entry which is preliminary data.</text>
</comment>
<gene>
    <name evidence="2" type="ORF">VJ786_00665</name>
</gene>
<feature type="transmembrane region" description="Helical" evidence="1">
    <location>
        <begin position="44"/>
        <end position="62"/>
    </location>
</feature>
<name>A0ABU8I0Z3_9SPHI</name>
<accession>A0ABU8I0Z3</accession>
<evidence type="ECO:0000313" key="2">
    <source>
        <dbReference type="EMBL" id="MEI5983401.1"/>
    </source>
</evidence>
<dbReference type="Proteomes" id="UP001363035">
    <property type="component" value="Unassembled WGS sequence"/>
</dbReference>
<evidence type="ECO:0000313" key="3">
    <source>
        <dbReference type="Proteomes" id="UP001363035"/>
    </source>
</evidence>
<protein>
    <submittedName>
        <fullName evidence="2">DoxX-like family protein</fullName>
    </submittedName>
</protein>
<sequence length="129" mass="14997">MEKLLHYFIVLVWLFNGLYCKIFNQVSRHQEIVGEILSKEHARTLTIIIGSMEILLGIWIFFRKYPKPTAIFQIILVLGMNVIEFFLVPNLLLWGRFNLVFAILFAGLIYLEAFVLPASPHQKGYGKLQ</sequence>
<proteinExistence type="predicted"/>
<keyword evidence="1" id="KW-0812">Transmembrane</keyword>
<dbReference type="Pfam" id="PF13781">
    <property type="entry name" value="DoxX_3"/>
    <property type="match status" value="1"/>
</dbReference>
<dbReference type="InterPro" id="IPR025695">
    <property type="entry name" value="DoxX-like"/>
</dbReference>
<organism evidence="2 3">
    <name type="scientific">Sphingobacterium tenebrionis</name>
    <dbReference type="NCBI Taxonomy" id="3111775"/>
    <lineage>
        <taxon>Bacteria</taxon>
        <taxon>Pseudomonadati</taxon>
        <taxon>Bacteroidota</taxon>
        <taxon>Sphingobacteriia</taxon>
        <taxon>Sphingobacteriales</taxon>
        <taxon>Sphingobacteriaceae</taxon>
        <taxon>Sphingobacterium</taxon>
    </lineage>
</organism>
<evidence type="ECO:0000256" key="1">
    <source>
        <dbReference type="SAM" id="Phobius"/>
    </source>
</evidence>
<dbReference type="RefSeq" id="WP_336557034.1">
    <property type="nucleotide sequence ID" value="NZ_JAYLLN010000001.1"/>
</dbReference>
<feature type="transmembrane region" description="Helical" evidence="1">
    <location>
        <begin position="74"/>
        <end position="93"/>
    </location>
</feature>
<keyword evidence="1" id="KW-0472">Membrane</keyword>
<dbReference type="EMBL" id="JAYLLN010000001">
    <property type="protein sequence ID" value="MEI5983401.1"/>
    <property type="molecule type" value="Genomic_DNA"/>
</dbReference>
<keyword evidence="3" id="KW-1185">Reference proteome</keyword>
<reference evidence="2 3" key="1">
    <citation type="submission" date="2024-01" db="EMBL/GenBank/DDBJ databases">
        <title>Sphingobacterium tenebrionis sp. nov., a novel endophyte isolated from tenebrio molitor intestines.</title>
        <authorList>
            <person name="Zhang C."/>
        </authorList>
    </citation>
    <scope>NUCLEOTIDE SEQUENCE [LARGE SCALE GENOMIC DNA]</scope>
    <source>
        <strain evidence="2 3">PU5-4</strain>
    </source>
</reference>
<keyword evidence="1" id="KW-1133">Transmembrane helix</keyword>